<dbReference type="Gene3D" id="1.10.1060.10">
    <property type="entry name" value="Alpha-helical ferredoxin"/>
    <property type="match status" value="2"/>
</dbReference>
<name>A5GB33_GEOUR</name>
<organism evidence="6 7">
    <name type="scientific">Geotalea uraniireducens (strain Rf4)</name>
    <name type="common">Geobacter uraniireducens</name>
    <dbReference type="NCBI Taxonomy" id="351605"/>
    <lineage>
        <taxon>Bacteria</taxon>
        <taxon>Pseudomonadati</taxon>
        <taxon>Thermodesulfobacteriota</taxon>
        <taxon>Desulfuromonadia</taxon>
        <taxon>Geobacterales</taxon>
        <taxon>Geobacteraceae</taxon>
        <taxon>Geotalea</taxon>
    </lineage>
</organism>
<dbReference type="InterPro" id="IPR036188">
    <property type="entry name" value="FAD/NAD-bd_sf"/>
</dbReference>
<dbReference type="InterPro" id="IPR051394">
    <property type="entry name" value="Glutamate_Synthase"/>
</dbReference>
<keyword evidence="2" id="KW-0408">Iron</keyword>
<dbReference type="NCBIfam" id="NF045663">
    <property type="entry name" value="diclust_near_Sec"/>
    <property type="match status" value="1"/>
</dbReference>
<dbReference type="InterPro" id="IPR009051">
    <property type="entry name" value="Helical_ferredxn"/>
</dbReference>
<proteinExistence type="predicted"/>
<dbReference type="HOGENOM" id="CLU_363603_0_0_7"/>
<dbReference type="GO" id="GO:0046872">
    <property type="term" value="F:metal ion binding"/>
    <property type="evidence" value="ECO:0007669"/>
    <property type="project" value="UniProtKB-KW"/>
</dbReference>
<dbReference type="InterPro" id="IPR004017">
    <property type="entry name" value="Cys_rich_dom"/>
</dbReference>
<dbReference type="Pfam" id="PF13534">
    <property type="entry name" value="Fer4_17"/>
    <property type="match status" value="1"/>
</dbReference>
<evidence type="ECO:0000256" key="1">
    <source>
        <dbReference type="ARBA" id="ARBA00022723"/>
    </source>
</evidence>
<dbReference type="SUPFAM" id="SSF46548">
    <property type="entry name" value="alpha-helical ferredoxin"/>
    <property type="match status" value="1"/>
</dbReference>
<dbReference type="Pfam" id="PF13450">
    <property type="entry name" value="NAD_binding_8"/>
    <property type="match status" value="1"/>
</dbReference>
<dbReference type="InterPro" id="IPR028261">
    <property type="entry name" value="DPD_II"/>
</dbReference>
<dbReference type="AlphaFoldDB" id="A5GB33"/>
<dbReference type="Pfam" id="PF02754">
    <property type="entry name" value="CCG"/>
    <property type="match status" value="2"/>
</dbReference>
<dbReference type="PROSITE" id="PS00198">
    <property type="entry name" value="4FE4S_FER_1"/>
    <property type="match status" value="1"/>
</dbReference>
<evidence type="ECO:0000313" key="7">
    <source>
        <dbReference type="Proteomes" id="UP000006695"/>
    </source>
</evidence>
<dbReference type="SUPFAM" id="SSF51971">
    <property type="entry name" value="Nucleotide-binding domain"/>
    <property type="match status" value="1"/>
</dbReference>
<evidence type="ECO:0000256" key="3">
    <source>
        <dbReference type="ARBA" id="ARBA00023014"/>
    </source>
</evidence>
<dbReference type="InterPro" id="IPR017900">
    <property type="entry name" value="4Fe4S_Fe_S_CS"/>
</dbReference>
<sequence length="771" mass="85718">MEQNKLREWEYKCIQEEPPQCTAGCPIHVDARLFVKQAGQGDWEAALKTLAKTMPFPKILGRVCDHPCEPACKRGEAGEPIAIGALERACVETAQEKVKAVMLPRKDKRVAVIGSGLSSLTVAWDLLRKGYRITVFEPGERLGGTLWEFPETILPPDVITEELSLLESLGAVITLSAQVARDDFIAGIHGEFDAVFVGLAVADLNLHDLELEPLTLATSRKGLFAGGACRKDGRLSPITEAFEGRRAATSIDRYVMNVSMDSGRENEGPFVTRLYTNVEGLEPLPRLTPADPNSGYSTDEAIREAERCIQCECMECVKVCLYLERYKGYPKKYARQVFNNERVIYGAARTKNQFVNSCSTCGLCETVCPNDFFMGDLCLQARRTMNEQKLMPPSFHEFALKDMAHGNGERFALCSHEPGRQESAWLYFPSCQLCATSPGEVLSSYRHLRERLSGGVGIMLRCCGAPAFWAGRDDLFRESLDTVRNEWERLGRPRVVTACSTCRSIFQDHLPEMESVSLWKVIEETGLPGGEGPSPAIVGGTTVAVADPCITRNDPETQGSVRRIVQSLGISIEELPLSGEKPECCGYGGLMYNANPGLARDVIAHRATVSDNDYLAYCAMCRDNFAAAGKRVSHLIELLFPTAPGGDPAARGWISWSERRTNRAKVREGILRELGGKGEGMVEDYEGIVLRMAPEVRKRIDERRILEDDLRRVIDHAERTGKRLENLRTGCYRAYCQTENVTFWVDYTPGEEGFTVHNAYCHRMKIVGVKQ</sequence>
<protein>
    <submittedName>
        <fullName evidence="6">Aldehyde dehydrogenase, iron-sulfur subunit</fullName>
    </submittedName>
</protein>
<dbReference type="KEGG" id="gur:Gura_0999"/>
<dbReference type="Proteomes" id="UP000006695">
    <property type="component" value="Chromosome"/>
</dbReference>
<dbReference type="STRING" id="351605.Gura_0999"/>
<keyword evidence="7" id="KW-1185">Reference proteome</keyword>
<feature type="domain" description="Cysteine-rich" evidence="4">
    <location>
        <begin position="425"/>
        <end position="505"/>
    </location>
</feature>
<evidence type="ECO:0000313" key="6">
    <source>
        <dbReference type="EMBL" id="ABQ25205.1"/>
    </source>
</evidence>
<evidence type="ECO:0000256" key="2">
    <source>
        <dbReference type="ARBA" id="ARBA00023004"/>
    </source>
</evidence>
<dbReference type="PANTHER" id="PTHR43100">
    <property type="entry name" value="GLUTAMATE SYNTHASE [NADPH] SMALL CHAIN"/>
    <property type="match status" value="1"/>
</dbReference>
<dbReference type="GO" id="GO:0016491">
    <property type="term" value="F:oxidoreductase activity"/>
    <property type="evidence" value="ECO:0007669"/>
    <property type="project" value="UniProtKB-ARBA"/>
</dbReference>
<evidence type="ECO:0000259" key="4">
    <source>
        <dbReference type="Pfam" id="PF02754"/>
    </source>
</evidence>
<gene>
    <name evidence="6" type="ordered locus">Gura_0999</name>
</gene>
<keyword evidence="3" id="KW-0411">Iron-sulfur</keyword>
<dbReference type="OrthoDB" id="9803192at2"/>
<evidence type="ECO:0000259" key="5">
    <source>
        <dbReference type="Pfam" id="PF14691"/>
    </source>
</evidence>
<feature type="domain" description="Dihydroprymidine dehydrogenase" evidence="5">
    <location>
        <begin position="12"/>
        <end position="97"/>
    </location>
</feature>
<dbReference type="Gene3D" id="3.50.50.60">
    <property type="entry name" value="FAD/NAD(P)-binding domain"/>
    <property type="match status" value="1"/>
</dbReference>
<dbReference type="PANTHER" id="PTHR43100:SF2">
    <property type="entry name" value="BNAA03G19380D PROTEIN"/>
    <property type="match status" value="1"/>
</dbReference>
<keyword evidence="1" id="KW-0479">Metal-binding</keyword>
<dbReference type="Pfam" id="PF14691">
    <property type="entry name" value="Fer4_20"/>
    <property type="match status" value="1"/>
</dbReference>
<dbReference type="EMBL" id="CP000698">
    <property type="protein sequence ID" value="ABQ25205.1"/>
    <property type="molecule type" value="Genomic_DNA"/>
</dbReference>
<dbReference type="RefSeq" id="WP_011937929.1">
    <property type="nucleotide sequence ID" value="NC_009483.1"/>
</dbReference>
<dbReference type="GO" id="GO:0051536">
    <property type="term" value="F:iron-sulfur cluster binding"/>
    <property type="evidence" value="ECO:0007669"/>
    <property type="project" value="UniProtKB-KW"/>
</dbReference>
<accession>A5GB33</accession>
<feature type="domain" description="Cysteine-rich" evidence="4">
    <location>
        <begin position="543"/>
        <end position="606"/>
    </location>
</feature>
<reference evidence="6 7" key="1">
    <citation type="submission" date="2007-05" db="EMBL/GenBank/DDBJ databases">
        <title>Complete sequence of Geobacter uraniireducens Rf4.</title>
        <authorList>
            <consortium name="US DOE Joint Genome Institute"/>
            <person name="Copeland A."/>
            <person name="Lucas S."/>
            <person name="Lapidus A."/>
            <person name="Barry K."/>
            <person name="Detter J.C."/>
            <person name="Glavina del Rio T."/>
            <person name="Hammon N."/>
            <person name="Israni S."/>
            <person name="Dalin E."/>
            <person name="Tice H."/>
            <person name="Pitluck S."/>
            <person name="Chertkov O."/>
            <person name="Brettin T."/>
            <person name="Bruce D."/>
            <person name="Han C."/>
            <person name="Schmutz J."/>
            <person name="Larimer F."/>
            <person name="Land M."/>
            <person name="Hauser L."/>
            <person name="Kyrpides N."/>
            <person name="Mikhailova N."/>
            <person name="Shelobolina E."/>
            <person name="Aklujkar M."/>
            <person name="Lovley D."/>
            <person name="Richardson P."/>
        </authorList>
    </citation>
    <scope>NUCLEOTIDE SEQUENCE [LARGE SCALE GENOMIC DNA]</scope>
    <source>
        <strain evidence="6 7">Rf4</strain>
    </source>
</reference>